<dbReference type="Pfam" id="PF00498">
    <property type="entry name" value="FHA"/>
    <property type="match status" value="2"/>
</dbReference>
<reference evidence="4 5" key="1">
    <citation type="submission" date="2017-02" db="EMBL/GenBank/DDBJ databases">
        <authorList>
            <person name="Peterson S.W."/>
        </authorList>
    </citation>
    <scope>NUCLEOTIDE SEQUENCE [LARGE SCALE GENOMIC DNA]</scope>
    <source>
        <strain evidence="4 5">ATCC 51222</strain>
    </source>
</reference>
<evidence type="ECO:0000256" key="2">
    <source>
        <dbReference type="SAM" id="Phobius"/>
    </source>
</evidence>
<dbReference type="PROSITE" id="PS50889">
    <property type="entry name" value="S4"/>
    <property type="match status" value="1"/>
</dbReference>
<dbReference type="GO" id="GO:0003723">
    <property type="term" value="F:RNA binding"/>
    <property type="evidence" value="ECO:0007669"/>
    <property type="project" value="UniProtKB-KW"/>
</dbReference>
<feature type="domain" description="FHA" evidence="3">
    <location>
        <begin position="176"/>
        <end position="225"/>
    </location>
</feature>
<keyword evidence="2" id="KW-1133">Transmembrane helix</keyword>
<organism evidence="4 5">
    <name type="scientific">Eubacterium coprostanoligenes</name>
    <dbReference type="NCBI Taxonomy" id="290054"/>
    <lineage>
        <taxon>Bacteria</taxon>
        <taxon>Bacillati</taxon>
        <taxon>Bacillota</taxon>
        <taxon>Clostridia</taxon>
        <taxon>Eubacteriales</taxon>
        <taxon>Eubacteriaceae</taxon>
        <taxon>Eubacterium</taxon>
    </lineage>
</organism>
<feature type="transmembrane region" description="Helical" evidence="2">
    <location>
        <begin position="6"/>
        <end position="28"/>
    </location>
</feature>
<gene>
    <name evidence="4" type="ORF">SAMN02745114_01575</name>
</gene>
<evidence type="ECO:0000259" key="3">
    <source>
        <dbReference type="PROSITE" id="PS50006"/>
    </source>
</evidence>
<dbReference type="Gene3D" id="2.60.200.20">
    <property type="match status" value="2"/>
</dbReference>
<dbReference type="STRING" id="290054.SAMN02745114_01575"/>
<evidence type="ECO:0000313" key="5">
    <source>
        <dbReference type="Proteomes" id="UP000190657"/>
    </source>
</evidence>
<sequence>MDYLIMILRYVAPVAAVLILATCIVSLFRNRPRVHKLARLIDQNDGSIVEITHWETSIGKSKANDIVLPLPTVARFHAVIAKKRNDWVVTDTSARAIGILVNGEKVDGSCVIENNDIITIGNIPLKFECEEALSSRSKKRIRSEAQPKSEKAKTVAYGVLVDIKTKKPIYLKKQDVLIGRGEDADIRIMSQAVSSHHARIYKTSRGWALSDLDSHNGTKLNGRFLTQSQLIFDEDMITFGDRVFIFYER</sequence>
<keyword evidence="5" id="KW-1185">Reference proteome</keyword>
<proteinExistence type="predicted"/>
<dbReference type="InterPro" id="IPR008984">
    <property type="entry name" value="SMAD_FHA_dom_sf"/>
</dbReference>
<dbReference type="AlphaFoldDB" id="A0A1T4NF57"/>
<dbReference type="PANTHER" id="PTHR23308">
    <property type="entry name" value="NUCLEAR INHIBITOR OF PROTEIN PHOSPHATASE-1"/>
    <property type="match status" value="1"/>
</dbReference>
<dbReference type="SUPFAM" id="SSF49879">
    <property type="entry name" value="SMAD/FHA domain"/>
    <property type="match status" value="2"/>
</dbReference>
<evidence type="ECO:0000313" key="4">
    <source>
        <dbReference type="EMBL" id="SJZ77428.1"/>
    </source>
</evidence>
<dbReference type="CDD" id="cd00060">
    <property type="entry name" value="FHA"/>
    <property type="match status" value="2"/>
</dbReference>
<keyword evidence="2" id="KW-0812">Transmembrane</keyword>
<dbReference type="RefSeq" id="WP_078769012.1">
    <property type="nucleotide sequence ID" value="NZ_FUWW01000021.1"/>
</dbReference>
<keyword evidence="2" id="KW-0472">Membrane</keyword>
<dbReference type="PROSITE" id="PS50006">
    <property type="entry name" value="FHA_DOMAIN"/>
    <property type="match status" value="2"/>
</dbReference>
<name>A0A1T4NF57_9FIRM</name>
<dbReference type="EMBL" id="FUWW01000021">
    <property type="protein sequence ID" value="SJZ77428.1"/>
    <property type="molecule type" value="Genomic_DNA"/>
</dbReference>
<evidence type="ECO:0000256" key="1">
    <source>
        <dbReference type="PROSITE-ProRule" id="PRU00182"/>
    </source>
</evidence>
<keyword evidence="1" id="KW-0694">RNA-binding</keyword>
<dbReference type="OrthoDB" id="9816434at2"/>
<protein>
    <submittedName>
        <fullName evidence="4">Forkhead associated (FHA) domain, binds pSer, pThr, pTyr</fullName>
    </submittedName>
</protein>
<accession>A0A1T4NF57</accession>
<dbReference type="Proteomes" id="UP000190657">
    <property type="component" value="Unassembled WGS sequence"/>
</dbReference>
<dbReference type="InterPro" id="IPR000253">
    <property type="entry name" value="FHA_dom"/>
</dbReference>
<dbReference type="SMART" id="SM00240">
    <property type="entry name" value="FHA"/>
    <property type="match status" value="2"/>
</dbReference>
<dbReference type="InterPro" id="IPR050923">
    <property type="entry name" value="Cell_Proc_Reg/RNA_Proc"/>
</dbReference>
<feature type="domain" description="FHA" evidence="3">
    <location>
        <begin position="56"/>
        <end position="106"/>
    </location>
</feature>